<comment type="cofactor">
    <cofactor evidence="1">
        <name>Fe(2+)</name>
        <dbReference type="ChEBI" id="CHEBI:29033"/>
    </cofactor>
</comment>
<dbReference type="AlphaFoldDB" id="A0A433ZQH6"/>
<sequence>MHMEIRQLTPAIGAQIGGINLNKTPDAATLAALQDALLEHQVLFFRQQYIEPEAQRDFAAALGELHIHPVFPSHKDVRELIVLDSHLLDLRDNELWHTDVTFLEKPAMGCVLSAVQVPPFGGDTLWASLTRAYDDLSPPLQDFLSGLTAEHDISRSFPDNRFAQTGEAKSALEKARRDFPPRRHPLIRTHPVTGKKGLFVTEGFTSRISELSTEESDALLTFLFKHSTQPKYFVRWHWQNGDVAVWDNRCTQHLASFDYGGFHRIMHRATVIGDTPV</sequence>
<evidence type="ECO:0000313" key="9">
    <source>
        <dbReference type="Proteomes" id="UP000286908"/>
    </source>
</evidence>
<organism evidence="8 9">
    <name type="scientific">Morganella morganii</name>
    <name type="common">Proteus morganii</name>
    <dbReference type="NCBI Taxonomy" id="582"/>
    <lineage>
        <taxon>Bacteria</taxon>
        <taxon>Pseudomonadati</taxon>
        <taxon>Pseudomonadota</taxon>
        <taxon>Gammaproteobacteria</taxon>
        <taxon>Enterobacterales</taxon>
        <taxon>Morganellaceae</taxon>
        <taxon>Morganella</taxon>
    </lineage>
</organism>
<dbReference type="SUPFAM" id="SSF51197">
    <property type="entry name" value="Clavaminate synthase-like"/>
    <property type="match status" value="1"/>
</dbReference>
<evidence type="ECO:0000259" key="7">
    <source>
        <dbReference type="Pfam" id="PF02668"/>
    </source>
</evidence>
<evidence type="ECO:0000256" key="2">
    <source>
        <dbReference type="ARBA" id="ARBA00005896"/>
    </source>
</evidence>
<dbReference type="InterPro" id="IPR051323">
    <property type="entry name" value="AtsK-like"/>
</dbReference>
<dbReference type="GO" id="GO:0005737">
    <property type="term" value="C:cytoplasm"/>
    <property type="evidence" value="ECO:0007669"/>
    <property type="project" value="TreeGrafter"/>
</dbReference>
<dbReference type="GO" id="GO:0006790">
    <property type="term" value="P:sulfur compound metabolic process"/>
    <property type="evidence" value="ECO:0007669"/>
    <property type="project" value="TreeGrafter"/>
</dbReference>
<dbReference type="EMBL" id="NRQY01000002">
    <property type="protein sequence ID" value="RUT64372.1"/>
    <property type="molecule type" value="Genomic_DNA"/>
</dbReference>
<keyword evidence="5" id="KW-0560">Oxidoreductase</keyword>
<gene>
    <name evidence="8" type="ORF">CKG00_14330</name>
</gene>
<dbReference type="InterPro" id="IPR042098">
    <property type="entry name" value="TauD-like_sf"/>
</dbReference>
<dbReference type="InterPro" id="IPR003819">
    <property type="entry name" value="TauD/TfdA-like"/>
</dbReference>
<keyword evidence="4 8" id="KW-0223">Dioxygenase</keyword>
<evidence type="ECO:0000256" key="6">
    <source>
        <dbReference type="ARBA" id="ARBA00023004"/>
    </source>
</evidence>
<dbReference type="PANTHER" id="PTHR30468:SF1">
    <property type="entry name" value="ALPHA-KETOGLUTARATE-DEPENDENT SULFONATE DIOXYGENASE"/>
    <property type="match status" value="1"/>
</dbReference>
<evidence type="ECO:0000313" key="8">
    <source>
        <dbReference type="EMBL" id="RUT64372.1"/>
    </source>
</evidence>
<dbReference type="NCBIfam" id="NF007104">
    <property type="entry name" value="PRK09553.1"/>
    <property type="match status" value="1"/>
</dbReference>
<protein>
    <submittedName>
        <fullName evidence="8">Taurine dioxygenase</fullName>
    </submittedName>
</protein>
<dbReference type="OrthoDB" id="581608at2"/>
<evidence type="ECO:0000256" key="5">
    <source>
        <dbReference type="ARBA" id="ARBA00023002"/>
    </source>
</evidence>
<dbReference type="Pfam" id="PF02668">
    <property type="entry name" value="TauD"/>
    <property type="match status" value="1"/>
</dbReference>
<name>A0A433ZQH6_MORMO</name>
<dbReference type="FunFam" id="3.60.130.10:FF:000002">
    <property type="entry name" value="Alpha-ketoglutarate-dependent taurine dioxygenase"/>
    <property type="match status" value="1"/>
</dbReference>
<accession>A0A433ZQH6</accession>
<reference evidence="8 9" key="1">
    <citation type="submission" date="2017-08" db="EMBL/GenBank/DDBJ databases">
        <title>Draft genome sequence of pheromone producing symbiont Morganella morganii, of the female New Zealand grass grub Costelytra giveni.</title>
        <authorList>
            <person name="Laugraud A."/>
            <person name="Young S.D."/>
            <person name="Hurst M.H."/>
        </authorList>
    </citation>
    <scope>NUCLEOTIDE SEQUENCE [LARGE SCALE GENOMIC DNA]</scope>
    <source>
        <strain evidence="8 9">MMsCG</strain>
        <plasmid evidence="8">unnamed1</plasmid>
    </source>
</reference>
<geneLocation type="plasmid" evidence="8">
    <name>unnamed1</name>
</geneLocation>
<dbReference type="Proteomes" id="UP000286908">
    <property type="component" value="Unassembled WGS sequence"/>
</dbReference>
<dbReference type="PANTHER" id="PTHR30468">
    <property type="entry name" value="ALPHA-KETOGLUTARATE-DEPENDENT SULFONATE DIOXYGENASE"/>
    <property type="match status" value="1"/>
</dbReference>
<keyword evidence="3" id="KW-0479">Metal-binding</keyword>
<dbReference type="Gene3D" id="3.60.130.10">
    <property type="entry name" value="Clavaminate synthase-like"/>
    <property type="match status" value="1"/>
</dbReference>
<proteinExistence type="inferred from homology"/>
<evidence type="ECO:0000256" key="3">
    <source>
        <dbReference type="ARBA" id="ARBA00022723"/>
    </source>
</evidence>
<evidence type="ECO:0000256" key="4">
    <source>
        <dbReference type="ARBA" id="ARBA00022964"/>
    </source>
</evidence>
<dbReference type="GO" id="GO:0000908">
    <property type="term" value="F:taurine dioxygenase activity"/>
    <property type="evidence" value="ECO:0007669"/>
    <property type="project" value="TreeGrafter"/>
</dbReference>
<keyword evidence="8" id="KW-0614">Plasmid</keyword>
<comment type="caution">
    <text evidence="8">The sequence shown here is derived from an EMBL/GenBank/DDBJ whole genome shotgun (WGS) entry which is preliminary data.</text>
</comment>
<feature type="domain" description="TauD/TfdA-like" evidence="7">
    <location>
        <begin position="4"/>
        <end position="270"/>
    </location>
</feature>
<dbReference type="GO" id="GO:0046872">
    <property type="term" value="F:metal ion binding"/>
    <property type="evidence" value="ECO:0007669"/>
    <property type="project" value="UniProtKB-KW"/>
</dbReference>
<keyword evidence="6" id="KW-0408">Iron</keyword>
<evidence type="ECO:0000256" key="1">
    <source>
        <dbReference type="ARBA" id="ARBA00001954"/>
    </source>
</evidence>
<comment type="similarity">
    <text evidence="2">Belongs to the TfdA dioxygenase family.</text>
</comment>